<keyword evidence="8" id="KW-0479">Metal-binding</keyword>
<evidence type="ECO:0000259" key="16">
    <source>
        <dbReference type="Pfam" id="PF04446"/>
    </source>
</evidence>
<dbReference type="GO" id="GO:0008193">
    <property type="term" value="F:tRNA guanylyltransferase activity"/>
    <property type="evidence" value="ECO:0007669"/>
    <property type="project" value="UniProtKB-EC"/>
</dbReference>
<evidence type="ECO:0000256" key="15">
    <source>
        <dbReference type="ARBA" id="ARBA00065710"/>
    </source>
</evidence>
<evidence type="ECO:0000256" key="2">
    <source>
        <dbReference type="ARBA" id="ARBA00010113"/>
    </source>
</evidence>
<dbReference type="InterPro" id="IPR025845">
    <property type="entry name" value="Thg1_C_dom"/>
</dbReference>
<dbReference type="Pfam" id="PF14413">
    <property type="entry name" value="Thg1C"/>
    <property type="match status" value="1"/>
</dbReference>
<evidence type="ECO:0000259" key="17">
    <source>
        <dbReference type="Pfam" id="PF14413"/>
    </source>
</evidence>
<evidence type="ECO:0000256" key="4">
    <source>
        <dbReference type="ARBA" id="ARBA00022310"/>
    </source>
</evidence>
<dbReference type="PANTHER" id="PTHR12729:SF6">
    <property type="entry name" value="TRNA(HIS) GUANYLYLTRANSFERASE-RELATED"/>
    <property type="match status" value="1"/>
</dbReference>
<evidence type="ECO:0000313" key="18">
    <source>
        <dbReference type="EMBL" id="CAG9099091.1"/>
    </source>
</evidence>
<comment type="subunit">
    <text evidence="15">Homotetramer. Interacts with MFN1 and MFN2; functions as a guanyl-nucleotide exchange factor/GEF for MFN2 and also probably MFN1.</text>
</comment>
<accession>A0A8S4DJ20</accession>
<evidence type="ECO:0000256" key="10">
    <source>
        <dbReference type="ARBA" id="ARBA00022842"/>
    </source>
</evidence>
<name>A0A8S4DJ20_PLUXY</name>
<dbReference type="GO" id="GO:0005525">
    <property type="term" value="F:GTP binding"/>
    <property type="evidence" value="ECO:0007669"/>
    <property type="project" value="UniProtKB-KW"/>
</dbReference>
<dbReference type="EMBL" id="CAJHNJ030000005">
    <property type="protein sequence ID" value="CAG9099091.1"/>
    <property type="molecule type" value="Genomic_DNA"/>
</dbReference>
<evidence type="ECO:0000256" key="8">
    <source>
        <dbReference type="ARBA" id="ARBA00022723"/>
    </source>
</evidence>
<evidence type="ECO:0000256" key="9">
    <source>
        <dbReference type="ARBA" id="ARBA00022741"/>
    </source>
</evidence>
<dbReference type="AlphaFoldDB" id="A0A8S4DJ20"/>
<evidence type="ECO:0000256" key="6">
    <source>
        <dbReference type="ARBA" id="ARBA00022694"/>
    </source>
</evidence>
<evidence type="ECO:0000256" key="7">
    <source>
        <dbReference type="ARBA" id="ARBA00022695"/>
    </source>
</evidence>
<feature type="domain" description="Thg1 C-terminal" evidence="17">
    <location>
        <begin position="159"/>
        <end position="254"/>
    </location>
</feature>
<protein>
    <recommendedName>
        <fullName evidence="4">Probable tRNA(His) guanylyltransferase</fullName>
        <ecNumber evidence="3">2.7.7.79</ecNumber>
    </recommendedName>
    <alternativeName>
        <fullName evidence="12">tRNA-histidine guanylyltransferase</fullName>
    </alternativeName>
</protein>
<evidence type="ECO:0000256" key="11">
    <source>
        <dbReference type="ARBA" id="ARBA00023134"/>
    </source>
</evidence>
<keyword evidence="7" id="KW-0548">Nucleotidyltransferase</keyword>
<dbReference type="GO" id="GO:0006400">
    <property type="term" value="P:tRNA modification"/>
    <property type="evidence" value="ECO:0007669"/>
    <property type="project" value="InterPro"/>
</dbReference>
<reference evidence="18" key="1">
    <citation type="submission" date="2020-11" db="EMBL/GenBank/DDBJ databases">
        <authorList>
            <person name="Whiteford S."/>
        </authorList>
    </citation>
    <scope>NUCLEOTIDE SEQUENCE</scope>
</reference>
<evidence type="ECO:0000256" key="1">
    <source>
        <dbReference type="ARBA" id="ARBA00001946"/>
    </source>
</evidence>
<evidence type="ECO:0000256" key="13">
    <source>
        <dbReference type="ARBA" id="ARBA00047281"/>
    </source>
</evidence>
<dbReference type="EC" id="2.7.7.79" evidence="3"/>
<dbReference type="Gene3D" id="3.30.70.3000">
    <property type="match status" value="1"/>
</dbReference>
<keyword evidence="10" id="KW-0460">Magnesium</keyword>
<comment type="function">
    <text evidence="14">Adds a GMP to the 5'-end of tRNA(His) after transcription and RNase P cleavage. This step is essential for proper recognition of the tRNA and for the fidelity of protein synthesis. Also functions as a guanyl-nucleotide exchange factor/GEF for the MFN1 and MFN2 mitofusins thereby regulating mitochondrial fusion. By regulating both mitochondrial dynamics and bioenergetic function, it contributes to cell survival following oxidative stress.</text>
</comment>
<sequence>MLSNKVVHLLKSIRSPVLNSIMAKSSFEYVKNFELDDKLIPNTWIVVRLDGKCFHKFSDDHSFAKPNDLRGLKLMNFAAYSVMKDINDVLMAFGQSDEYSFVFKKNTNLYKRRASKLLTTLNSKFSASYVYYWNKYFTDEKLQYPPTFDGRVIMYPSDQNLIDYMKWRQADVHINNLYNTTFWNLVLKGNLSPMEAEKRLCGTVSADKNEILYSEFNINYNNEPAIFRRGTLLLRKVLQMDSQETASIITDVHDDMLKDKFWKDNSTLLLDKSKPLVFVEAPTTDMVQEQLAGRNKKKEANSDIFIKQAINQES</sequence>
<comment type="cofactor">
    <cofactor evidence="1">
        <name>Mg(2+)</name>
        <dbReference type="ChEBI" id="CHEBI:18420"/>
    </cofactor>
</comment>
<evidence type="ECO:0000256" key="3">
    <source>
        <dbReference type="ARBA" id="ARBA00012511"/>
    </source>
</evidence>
<dbReference type="PANTHER" id="PTHR12729">
    <property type="entry name" value="TRNA(HIS) GUANYLYLTRANSFERASE-RELATED"/>
    <property type="match status" value="1"/>
</dbReference>
<dbReference type="InterPro" id="IPR038469">
    <property type="entry name" value="tRNAHis_GuaTrfase_Thg1_sf"/>
</dbReference>
<evidence type="ECO:0000256" key="14">
    <source>
        <dbReference type="ARBA" id="ARBA00058346"/>
    </source>
</evidence>
<keyword evidence="6" id="KW-0819">tRNA processing</keyword>
<evidence type="ECO:0000256" key="12">
    <source>
        <dbReference type="ARBA" id="ARBA00032480"/>
    </source>
</evidence>
<keyword evidence="19" id="KW-1185">Reference proteome</keyword>
<comment type="similarity">
    <text evidence="2">Belongs to the tRNA(His) guanylyltransferase family.</text>
</comment>
<keyword evidence="11" id="KW-0342">GTP-binding</keyword>
<keyword evidence="9" id="KW-0547">Nucleotide-binding</keyword>
<feature type="domain" description="tRNAHis guanylyltransferase catalytic" evidence="16">
    <location>
        <begin position="27"/>
        <end position="156"/>
    </location>
</feature>
<proteinExistence type="inferred from homology"/>
<comment type="catalytic activity">
    <reaction evidence="13">
        <text>a 5'-end ribonucleotide-tRNA(His) + GTP + ATP + H2O = a 5'-end phospho-guanosine-ribonucleotide-tRNA(His) + AMP + 2 diphosphate + H(+)</text>
        <dbReference type="Rhea" id="RHEA:54564"/>
        <dbReference type="Rhea" id="RHEA-COMP:14193"/>
        <dbReference type="Rhea" id="RHEA-COMP:14917"/>
        <dbReference type="ChEBI" id="CHEBI:15377"/>
        <dbReference type="ChEBI" id="CHEBI:15378"/>
        <dbReference type="ChEBI" id="CHEBI:30616"/>
        <dbReference type="ChEBI" id="CHEBI:33019"/>
        <dbReference type="ChEBI" id="CHEBI:37565"/>
        <dbReference type="ChEBI" id="CHEBI:138282"/>
        <dbReference type="ChEBI" id="CHEBI:141847"/>
        <dbReference type="ChEBI" id="CHEBI:456215"/>
        <dbReference type="EC" id="2.7.7.79"/>
    </reaction>
</comment>
<dbReference type="FunFam" id="3.30.70.3000:FF:000001">
    <property type="entry name" value="tRNA(His) guanylyltransferase"/>
    <property type="match status" value="1"/>
</dbReference>
<comment type="caution">
    <text evidence="18">The sequence shown here is derived from an EMBL/GenBank/DDBJ whole genome shotgun (WGS) entry which is preliminary data.</text>
</comment>
<dbReference type="Proteomes" id="UP000653454">
    <property type="component" value="Unassembled WGS sequence"/>
</dbReference>
<organism evidence="18 19">
    <name type="scientific">Plutella xylostella</name>
    <name type="common">Diamondback moth</name>
    <name type="synonym">Plutella maculipennis</name>
    <dbReference type="NCBI Taxonomy" id="51655"/>
    <lineage>
        <taxon>Eukaryota</taxon>
        <taxon>Metazoa</taxon>
        <taxon>Ecdysozoa</taxon>
        <taxon>Arthropoda</taxon>
        <taxon>Hexapoda</taxon>
        <taxon>Insecta</taxon>
        <taxon>Pterygota</taxon>
        <taxon>Neoptera</taxon>
        <taxon>Endopterygota</taxon>
        <taxon>Lepidoptera</taxon>
        <taxon>Glossata</taxon>
        <taxon>Ditrysia</taxon>
        <taxon>Yponomeutoidea</taxon>
        <taxon>Plutellidae</taxon>
        <taxon>Plutella</taxon>
    </lineage>
</organism>
<evidence type="ECO:0000256" key="5">
    <source>
        <dbReference type="ARBA" id="ARBA00022679"/>
    </source>
</evidence>
<evidence type="ECO:0000313" key="19">
    <source>
        <dbReference type="Proteomes" id="UP000653454"/>
    </source>
</evidence>
<dbReference type="InterPro" id="IPR024956">
    <property type="entry name" value="tRNAHis_GuaTrfase_cat"/>
</dbReference>
<keyword evidence="5" id="KW-0808">Transferase</keyword>
<gene>
    <name evidence="18" type="ORF">PLXY2_LOCUS2024</name>
</gene>
<dbReference type="Pfam" id="PF04446">
    <property type="entry name" value="Thg1"/>
    <property type="match status" value="1"/>
</dbReference>
<dbReference type="GO" id="GO:0000287">
    <property type="term" value="F:magnesium ion binding"/>
    <property type="evidence" value="ECO:0007669"/>
    <property type="project" value="InterPro"/>
</dbReference>
<dbReference type="InterPro" id="IPR007537">
    <property type="entry name" value="tRNAHis_GuaTrfase_Thg1"/>
</dbReference>